<dbReference type="PANTHER" id="PTHR30168">
    <property type="entry name" value="PUTATIVE MEMBRANE PROTEIN YPFJ"/>
    <property type="match status" value="1"/>
</dbReference>
<keyword evidence="5" id="KW-0732">Signal</keyword>
<protein>
    <submittedName>
        <fullName evidence="6">Zinc protease</fullName>
    </submittedName>
</protein>
<keyword evidence="4" id="KW-0472">Membrane</keyword>
<evidence type="ECO:0000256" key="1">
    <source>
        <dbReference type="ARBA" id="ARBA00004167"/>
    </source>
</evidence>
<dbReference type="GO" id="GO:0008233">
    <property type="term" value="F:peptidase activity"/>
    <property type="evidence" value="ECO:0007669"/>
    <property type="project" value="UniProtKB-KW"/>
</dbReference>
<dbReference type="PANTHER" id="PTHR30168:SF0">
    <property type="entry name" value="INNER MEMBRANE PROTEIN"/>
    <property type="match status" value="1"/>
</dbReference>
<proteinExistence type="predicted"/>
<dbReference type="AlphaFoldDB" id="A0A8J3RT87"/>
<keyword evidence="7" id="KW-1185">Reference proteome</keyword>
<evidence type="ECO:0000313" key="7">
    <source>
        <dbReference type="Proteomes" id="UP000616724"/>
    </source>
</evidence>
<keyword evidence="6" id="KW-0645">Protease</keyword>
<dbReference type="Pfam" id="PF04228">
    <property type="entry name" value="Zn_peptidase"/>
    <property type="match status" value="1"/>
</dbReference>
<evidence type="ECO:0000256" key="3">
    <source>
        <dbReference type="ARBA" id="ARBA00022989"/>
    </source>
</evidence>
<evidence type="ECO:0000256" key="4">
    <source>
        <dbReference type="ARBA" id="ARBA00023136"/>
    </source>
</evidence>
<evidence type="ECO:0000256" key="5">
    <source>
        <dbReference type="SAM" id="SignalP"/>
    </source>
</evidence>
<evidence type="ECO:0000256" key="2">
    <source>
        <dbReference type="ARBA" id="ARBA00022692"/>
    </source>
</evidence>
<evidence type="ECO:0000313" key="6">
    <source>
        <dbReference type="EMBL" id="GIH79452.1"/>
    </source>
</evidence>
<feature type="signal peptide" evidence="5">
    <location>
        <begin position="1"/>
        <end position="19"/>
    </location>
</feature>
<feature type="chain" id="PRO_5035237754" evidence="5">
    <location>
        <begin position="20"/>
        <end position="253"/>
    </location>
</feature>
<keyword evidence="6" id="KW-0378">Hydrolase</keyword>
<name>A0A8J3RT87_9ACTN</name>
<dbReference type="Proteomes" id="UP000616724">
    <property type="component" value="Unassembled WGS sequence"/>
</dbReference>
<comment type="caution">
    <text evidence="6">The sequence shown here is derived from an EMBL/GenBank/DDBJ whole genome shotgun (WGS) entry which is preliminary data.</text>
</comment>
<dbReference type="EMBL" id="BOOH01000048">
    <property type="protein sequence ID" value="GIH79452.1"/>
    <property type="molecule type" value="Genomic_DNA"/>
</dbReference>
<dbReference type="GO" id="GO:0006508">
    <property type="term" value="P:proteolysis"/>
    <property type="evidence" value="ECO:0007669"/>
    <property type="project" value="UniProtKB-KW"/>
</dbReference>
<organism evidence="6 7">
    <name type="scientific">Planobispora longispora</name>
    <dbReference type="NCBI Taxonomy" id="28887"/>
    <lineage>
        <taxon>Bacteria</taxon>
        <taxon>Bacillati</taxon>
        <taxon>Actinomycetota</taxon>
        <taxon>Actinomycetes</taxon>
        <taxon>Streptosporangiales</taxon>
        <taxon>Streptosporangiaceae</taxon>
        <taxon>Planobispora</taxon>
    </lineage>
</organism>
<dbReference type="GO" id="GO:0016020">
    <property type="term" value="C:membrane"/>
    <property type="evidence" value="ECO:0007669"/>
    <property type="project" value="UniProtKB-SubCell"/>
</dbReference>
<reference evidence="6 7" key="1">
    <citation type="submission" date="2021-01" db="EMBL/GenBank/DDBJ databases">
        <title>Whole genome shotgun sequence of Planobispora longispora NBRC 13918.</title>
        <authorList>
            <person name="Komaki H."/>
            <person name="Tamura T."/>
        </authorList>
    </citation>
    <scope>NUCLEOTIDE SEQUENCE [LARGE SCALE GENOMIC DNA]</scope>
    <source>
        <strain evidence="6 7">NBRC 13918</strain>
    </source>
</reference>
<sequence length="253" mass="27975">MIAALTCAAGLLLTGTAHAYPIKDEALTKNSLYSAGALAETECAEKPVKDGDRTSVKKYLLGILDCLNTSWQAHLEGAGLEFTKPVVKIYSKGPTRFCGSEIGKDWESYHCPQSRTIIIQLPKYVLEDTGDLYLFHLMNEIYTYHVLDLVGIGEAYRDAPYRNKTEMNEQVRRHSLQAECLAGAFLKSVWSSLDRPVSNWNHLLKVAKERGDVNGGDRVYGKSGNVAYWIKRGYTTGDPASCNTWTASASKVA</sequence>
<dbReference type="InterPro" id="IPR007343">
    <property type="entry name" value="Uncharacterised_pept_Zn_put"/>
</dbReference>
<comment type="subcellular location">
    <subcellularLocation>
        <location evidence="1">Membrane</location>
        <topology evidence="1">Single-pass membrane protein</topology>
    </subcellularLocation>
</comment>
<keyword evidence="2" id="KW-0812">Transmembrane</keyword>
<accession>A0A8J3RT87</accession>
<gene>
    <name evidence="6" type="ORF">Plo01_58810</name>
</gene>
<keyword evidence="3" id="KW-1133">Transmembrane helix</keyword>